<keyword evidence="3" id="KW-1185">Reference proteome</keyword>
<sequence length="440" mass="48672">MTLNLLNLPHDVLAAIFEYLSVPGLCALSCTCRGMRDMIAEFGWTDYLRVHPPLPSYSLEKSRKSWDARTIARYEYFTECHWETGNFVARPLNTPWRTKLQPTLAINSSRLLVAAANTLVSYAFDSPKPRIRQEASWQLSDRFTSLTDVTSLACTEDPDVYIVGMWDGSIKRIEIHPNNRPAPSLSVTTTYQERDDGIESLTCEDNYLLSLTAAGRATLRNLSSPQNTSSSIELGARSWTSYLCTSASTPFAAFGTSSTSPLVLHRLLQDGSFAPDTRVHMREIPDRPASSACYAISRAPPAAPWGASPELLVAGWYDGRVRLYDLRVASRYHYPRAPSPTDDNPDPPAPAPMLRPMLAMSDPWLYDPIYSVACGGGAGAHIAAGSARHGVVCLWDMRYAQRSGLSVHAPGNDASPVYKLELESSKLYGITDRRAFVLDW</sequence>
<dbReference type="AlphaFoldDB" id="D8PSJ3"/>
<protein>
    <recommendedName>
        <fullName evidence="1">F-box domain-containing protein</fullName>
    </recommendedName>
</protein>
<dbReference type="PANTHER" id="PTHR14381">
    <property type="entry name" value="DACTYLIN"/>
    <property type="match status" value="1"/>
</dbReference>
<dbReference type="Pfam" id="PF12937">
    <property type="entry name" value="F-box-like"/>
    <property type="match status" value="1"/>
</dbReference>
<dbReference type="InterPro" id="IPR001810">
    <property type="entry name" value="F-box_dom"/>
</dbReference>
<dbReference type="SUPFAM" id="SSF50978">
    <property type="entry name" value="WD40 repeat-like"/>
    <property type="match status" value="1"/>
</dbReference>
<dbReference type="InParanoid" id="D8PSJ3"/>
<reference evidence="2 3" key="1">
    <citation type="journal article" date="2010" name="Nat. Biotechnol.">
        <title>Genome sequence of the model mushroom Schizophyllum commune.</title>
        <authorList>
            <person name="Ohm R.A."/>
            <person name="de Jong J.F."/>
            <person name="Lugones L.G."/>
            <person name="Aerts A."/>
            <person name="Kothe E."/>
            <person name="Stajich J.E."/>
            <person name="de Vries R.P."/>
            <person name="Record E."/>
            <person name="Levasseur A."/>
            <person name="Baker S.E."/>
            <person name="Bartholomew K.A."/>
            <person name="Coutinho P.M."/>
            <person name="Erdmann S."/>
            <person name="Fowler T.J."/>
            <person name="Gathman A.C."/>
            <person name="Lombard V."/>
            <person name="Henrissat B."/>
            <person name="Knabe N."/>
            <person name="Kuees U."/>
            <person name="Lilly W.W."/>
            <person name="Lindquist E."/>
            <person name="Lucas S."/>
            <person name="Magnuson J.K."/>
            <person name="Piumi F."/>
            <person name="Raudaskoski M."/>
            <person name="Salamov A."/>
            <person name="Schmutz J."/>
            <person name="Schwarze F.W.M.R."/>
            <person name="vanKuyk P.A."/>
            <person name="Horton J.S."/>
            <person name="Grigoriev I.V."/>
            <person name="Woesten H.A.B."/>
        </authorList>
    </citation>
    <scope>NUCLEOTIDE SEQUENCE [LARGE SCALE GENOMIC DNA]</scope>
    <source>
        <strain evidence="3">H4-8 / FGSC 9210</strain>
    </source>
</reference>
<dbReference type="SUPFAM" id="SSF81383">
    <property type="entry name" value="F-box domain"/>
    <property type="match status" value="1"/>
</dbReference>
<dbReference type="CDD" id="cd09917">
    <property type="entry name" value="F-box_SF"/>
    <property type="match status" value="1"/>
</dbReference>
<accession>D8PSJ3</accession>
<dbReference type="InterPro" id="IPR015943">
    <property type="entry name" value="WD40/YVTN_repeat-like_dom_sf"/>
</dbReference>
<dbReference type="PANTHER" id="PTHR14381:SF1">
    <property type="entry name" value="F-BOX_WD REPEAT-CONTAINING PROTEIN 4"/>
    <property type="match status" value="1"/>
</dbReference>
<dbReference type="eggNOG" id="ENOG502SCUA">
    <property type="taxonomic scope" value="Eukaryota"/>
</dbReference>
<dbReference type="HOGENOM" id="CLU_566242_0_0_1"/>
<dbReference type="KEGG" id="scm:SCHCO_02483962"/>
<dbReference type="VEuPathDB" id="FungiDB:SCHCODRAFT_02483962"/>
<dbReference type="GO" id="GO:0031146">
    <property type="term" value="P:SCF-dependent proteasomal ubiquitin-dependent protein catabolic process"/>
    <property type="evidence" value="ECO:0007669"/>
    <property type="project" value="TreeGrafter"/>
</dbReference>
<dbReference type="Gene3D" id="2.130.10.10">
    <property type="entry name" value="YVTN repeat-like/Quinoprotein amine dehydrogenase"/>
    <property type="match status" value="1"/>
</dbReference>
<feature type="non-terminal residue" evidence="2">
    <location>
        <position position="440"/>
    </location>
</feature>
<dbReference type="EMBL" id="GL377303">
    <property type="protein sequence ID" value="EFJ00346.1"/>
    <property type="molecule type" value="Genomic_DNA"/>
</dbReference>
<feature type="domain" description="F-box" evidence="1">
    <location>
        <begin position="2"/>
        <end position="50"/>
    </location>
</feature>
<dbReference type="InterPro" id="IPR036047">
    <property type="entry name" value="F-box-like_dom_sf"/>
</dbReference>
<organism evidence="3">
    <name type="scientific">Schizophyllum commune (strain H4-8 / FGSC 9210)</name>
    <name type="common">Split gill fungus</name>
    <dbReference type="NCBI Taxonomy" id="578458"/>
    <lineage>
        <taxon>Eukaryota</taxon>
        <taxon>Fungi</taxon>
        <taxon>Dikarya</taxon>
        <taxon>Basidiomycota</taxon>
        <taxon>Agaricomycotina</taxon>
        <taxon>Agaricomycetes</taxon>
        <taxon>Agaricomycetidae</taxon>
        <taxon>Agaricales</taxon>
        <taxon>Schizophyllaceae</taxon>
        <taxon>Schizophyllum</taxon>
    </lineage>
</organism>
<dbReference type="OrthoDB" id="1259151at2759"/>
<evidence type="ECO:0000313" key="2">
    <source>
        <dbReference type="EMBL" id="EFJ00346.1"/>
    </source>
</evidence>
<evidence type="ECO:0000313" key="3">
    <source>
        <dbReference type="Proteomes" id="UP000007431"/>
    </source>
</evidence>
<name>D8PSJ3_SCHCM</name>
<dbReference type="OMA" id="WSYEPIY"/>
<dbReference type="GO" id="GO:0019005">
    <property type="term" value="C:SCF ubiquitin ligase complex"/>
    <property type="evidence" value="ECO:0007669"/>
    <property type="project" value="TreeGrafter"/>
</dbReference>
<proteinExistence type="predicted"/>
<evidence type="ECO:0000259" key="1">
    <source>
        <dbReference type="PROSITE" id="PS50181"/>
    </source>
</evidence>
<dbReference type="InterPro" id="IPR036322">
    <property type="entry name" value="WD40_repeat_dom_sf"/>
</dbReference>
<dbReference type="InterPro" id="IPR052301">
    <property type="entry name" value="SCF_F-box/WD-repeat"/>
</dbReference>
<dbReference type="Gene3D" id="1.20.1280.50">
    <property type="match status" value="1"/>
</dbReference>
<dbReference type="Proteomes" id="UP000007431">
    <property type="component" value="Unassembled WGS sequence"/>
</dbReference>
<gene>
    <name evidence="2" type="ORF">SCHCODRAFT_74653</name>
</gene>
<dbReference type="PROSITE" id="PS50181">
    <property type="entry name" value="FBOX"/>
    <property type="match status" value="1"/>
</dbReference>
<dbReference type="GeneID" id="9594431"/>